<comment type="caution">
    <text evidence="1">The sequence shown here is derived from an EMBL/GenBank/DDBJ whole genome shotgun (WGS) entry which is preliminary data.</text>
</comment>
<proteinExistence type="predicted"/>
<gene>
    <name evidence="1" type="ORF">C8D87_114137</name>
</gene>
<sequence length="56" mass="6657">MSTRPSTGRRPRPSFEETLMFDMRRDLSPTARRLRLAKVGARRRDRRAARQRGWGE</sequence>
<dbReference type="Proteomes" id="UP000248714">
    <property type="component" value="Unassembled WGS sequence"/>
</dbReference>
<organism evidence="1 2">
    <name type="scientific">Lentzea atacamensis</name>
    <dbReference type="NCBI Taxonomy" id="531938"/>
    <lineage>
        <taxon>Bacteria</taxon>
        <taxon>Bacillati</taxon>
        <taxon>Actinomycetota</taxon>
        <taxon>Actinomycetes</taxon>
        <taxon>Pseudonocardiales</taxon>
        <taxon>Pseudonocardiaceae</taxon>
        <taxon>Lentzea</taxon>
    </lineage>
</organism>
<reference evidence="1 2" key="1">
    <citation type="submission" date="2018-06" db="EMBL/GenBank/DDBJ databases">
        <title>Genomic Encyclopedia of Type Strains, Phase IV (KMG-IV): sequencing the most valuable type-strain genomes for metagenomic binning, comparative biology and taxonomic classification.</title>
        <authorList>
            <person name="Goeker M."/>
        </authorList>
    </citation>
    <scope>NUCLEOTIDE SEQUENCE [LARGE SCALE GENOMIC DNA]</scope>
    <source>
        <strain evidence="1 2">DSM 45479</strain>
    </source>
</reference>
<evidence type="ECO:0000313" key="1">
    <source>
        <dbReference type="EMBL" id="RAS59525.1"/>
    </source>
</evidence>
<protein>
    <submittedName>
        <fullName evidence="1">Uncharacterized protein</fullName>
    </submittedName>
</protein>
<keyword evidence="2" id="KW-1185">Reference proteome</keyword>
<evidence type="ECO:0000313" key="2">
    <source>
        <dbReference type="Proteomes" id="UP000248714"/>
    </source>
</evidence>
<name>A0ABX9DZ75_9PSEU</name>
<accession>A0ABX9DZ75</accession>
<dbReference type="EMBL" id="QLTT01000014">
    <property type="protein sequence ID" value="RAS59525.1"/>
    <property type="molecule type" value="Genomic_DNA"/>
</dbReference>